<protein>
    <submittedName>
        <fullName evidence="5">Metallophosphoesterase</fullName>
    </submittedName>
</protein>
<dbReference type="Gene3D" id="3.60.21.10">
    <property type="match status" value="1"/>
</dbReference>
<feature type="chain" id="PRO_5046403752" evidence="3">
    <location>
        <begin position="19"/>
        <end position="304"/>
    </location>
</feature>
<name>A0ABX1P309_9CYAN</name>
<feature type="domain" description="Calcineurin-like phosphoesterase" evidence="4">
    <location>
        <begin position="54"/>
        <end position="234"/>
    </location>
</feature>
<evidence type="ECO:0000256" key="3">
    <source>
        <dbReference type="SAM" id="SignalP"/>
    </source>
</evidence>
<dbReference type="RefSeq" id="WP_169154015.1">
    <property type="nucleotide sequence ID" value="NZ_CAWPJE010000353.1"/>
</dbReference>
<gene>
    <name evidence="5" type="ORF">DP116_04410</name>
</gene>
<evidence type="ECO:0000259" key="4">
    <source>
        <dbReference type="Pfam" id="PF00149"/>
    </source>
</evidence>
<accession>A0ABX1P309</accession>
<proteinExistence type="predicted"/>
<keyword evidence="6" id="KW-1185">Reference proteome</keyword>
<comment type="caution">
    <text evidence="5">The sequence shown here is derived from an EMBL/GenBank/DDBJ whole genome shotgun (WGS) entry which is preliminary data.</text>
</comment>
<dbReference type="InterPro" id="IPR051558">
    <property type="entry name" value="Metallophosphoesterase_PAP"/>
</dbReference>
<dbReference type="PANTHER" id="PTHR10161:SF14">
    <property type="entry name" value="TARTRATE-RESISTANT ACID PHOSPHATASE TYPE 5"/>
    <property type="match status" value="1"/>
</dbReference>
<reference evidence="5 6" key="1">
    <citation type="submission" date="2018-06" db="EMBL/GenBank/DDBJ databases">
        <title>Comparative genomics of Brasilonema spp. strains.</title>
        <authorList>
            <person name="Alvarenga D.O."/>
            <person name="Fiore M.F."/>
            <person name="Varani A.M."/>
        </authorList>
    </citation>
    <scope>NUCLEOTIDE SEQUENCE [LARGE SCALE GENOMIC DNA]</scope>
    <source>
        <strain evidence="5 6">SPC951</strain>
    </source>
</reference>
<dbReference type="SUPFAM" id="SSF56300">
    <property type="entry name" value="Metallo-dependent phosphatases"/>
    <property type="match status" value="1"/>
</dbReference>
<keyword evidence="2" id="KW-0378">Hydrolase</keyword>
<evidence type="ECO:0000256" key="1">
    <source>
        <dbReference type="ARBA" id="ARBA00022729"/>
    </source>
</evidence>
<dbReference type="Proteomes" id="UP000718564">
    <property type="component" value="Unassembled WGS sequence"/>
</dbReference>
<sequence>MKLKRRQFLFFSSLSAIGLGFIGCVTRQAGKNPGIAVSKAATPPNPDKNNSLLRFVSVADTGTGDQGQYAVAKAMTNYHSKNPYDLVVLAGDNIYTNGEMEKIGAVFERPYAPLLKQGVKFQAALGNHDIRTANGDLQLKYLNFNMKGRYYTFQRDHVQFFVLDTNTNADWQKQLKWLEQELSASKTPWKIVYGHHPVYASGVYGSNPTFIKSFTPLFQKYDVQLYINGHEHHYERTRSINGTTYLICGGGAGTRPVGRSEWTEYSAEKLSFAAYEVYADRIEISGIGTDNSVFDKGIVQLKSV</sequence>
<dbReference type="InterPro" id="IPR029052">
    <property type="entry name" value="Metallo-depent_PP-like"/>
</dbReference>
<dbReference type="Pfam" id="PF00149">
    <property type="entry name" value="Metallophos"/>
    <property type="match status" value="1"/>
</dbReference>
<dbReference type="PROSITE" id="PS51257">
    <property type="entry name" value="PROKAR_LIPOPROTEIN"/>
    <property type="match status" value="1"/>
</dbReference>
<dbReference type="EMBL" id="QMEB01000019">
    <property type="protein sequence ID" value="NMG18730.1"/>
    <property type="molecule type" value="Genomic_DNA"/>
</dbReference>
<dbReference type="InterPro" id="IPR004843">
    <property type="entry name" value="Calcineurin-like_PHP"/>
</dbReference>
<keyword evidence="1 3" id="KW-0732">Signal</keyword>
<evidence type="ECO:0000256" key="2">
    <source>
        <dbReference type="ARBA" id="ARBA00022801"/>
    </source>
</evidence>
<evidence type="ECO:0000313" key="5">
    <source>
        <dbReference type="EMBL" id="NMG18730.1"/>
    </source>
</evidence>
<organism evidence="5 6">
    <name type="scientific">Brasilonema bromeliae SPC951</name>
    <dbReference type="NCBI Taxonomy" id="385972"/>
    <lineage>
        <taxon>Bacteria</taxon>
        <taxon>Bacillati</taxon>
        <taxon>Cyanobacteriota</taxon>
        <taxon>Cyanophyceae</taxon>
        <taxon>Nostocales</taxon>
        <taxon>Scytonemataceae</taxon>
        <taxon>Brasilonema</taxon>
        <taxon>Bromeliae group (in: Brasilonema)</taxon>
    </lineage>
</organism>
<feature type="signal peptide" evidence="3">
    <location>
        <begin position="1"/>
        <end position="18"/>
    </location>
</feature>
<dbReference type="PANTHER" id="PTHR10161">
    <property type="entry name" value="TARTRATE-RESISTANT ACID PHOSPHATASE TYPE 5"/>
    <property type="match status" value="1"/>
</dbReference>
<evidence type="ECO:0000313" key="6">
    <source>
        <dbReference type="Proteomes" id="UP000718564"/>
    </source>
</evidence>